<dbReference type="Gene3D" id="1.10.287.70">
    <property type="match status" value="1"/>
</dbReference>
<dbReference type="PRINTS" id="PR00169">
    <property type="entry name" value="KCHANNEL"/>
</dbReference>
<organism evidence="14 15">
    <name type="scientific">Prorocentrum cordatum</name>
    <dbReference type="NCBI Taxonomy" id="2364126"/>
    <lineage>
        <taxon>Eukaryota</taxon>
        <taxon>Sar</taxon>
        <taxon>Alveolata</taxon>
        <taxon>Dinophyceae</taxon>
        <taxon>Prorocentrales</taxon>
        <taxon>Prorocentraceae</taxon>
        <taxon>Prorocentrum</taxon>
    </lineage>
</organism>
<sequence>MMNIIDLLAILPFYFQAVGVAGTGATSVLRVLRLVRVFRVMRMPQLSSCVSMFGQIIADSLPALFLLNFMTLLACVLTSSCIVFAEGQYYSVDRDKLDPIFGVGGRPEGAYIRPHVSGYGWAESPFTDIPYAFWWFFATATTVGYGDDVPTTTLGRTIGLITFYVGIVLLALPITIIGGCFSKHYSVWVEELQAMTLLHDKVPRGTSMASATADGKKGQAIEDKLDERLDIPNGTLDDMTSLNG</sequence>
<dbReference type="InterPro" id="IPR005821">
    <property type="entry name" value="Ion_trans_dom"/>
</dbReference>
<name>A0ABN9XFN5_9DINO</name>
<evidence type="ECO:0000256" key="5">
    <source>
        <dbReference type="ARBA" id="ARBA00022826"/>
    </source>
</evidence>
<dbReference type="PANTHER" id="PTHR11537:SF254">
    <property type="entry name" value="POTASSIUM VOLTAGE-GATED CHANNEL PROTEIN SHAB"/>
    <property type="match status" value="1"/>
</dbReference>
<dbReference type="InterPro" id="IPR027359">
    <property type="entry name" value="Volt_channel_dom_sf"/>
</dbReference>
<evidence type="ECO:0000256" key="8">
    <source>
        <dbReference type="ARBA" id="ARBA00022989"/>
    </source>
</evidence>
<comment type="subcellular location">
    <subcellularLocation>
        <location evidence="1">Membrane</location>
        <topology evidence="1">Multi-pass membrane protein</topology>
    </subcellularLocation>
</comment>
<proteinExistence type="predicted"/>
<keyword evidence="5" id="KW-0631">Potassium channel</keyword>
<evidence type="ECO:0000313" key="14">
    <source>
        <dbReference type="EMBL" id="CAK0896712.1"/>
    </source>
</evidence>
<gene>
    <name evidence="14" type="ORF">PCOR1329_LOCUS75096</name>
</gene>
<evidence type="ECO:0000256" key="3">
    <source>
        <dbReference type="ARBA" id="ARBA00022538"/>
    </source>
</evidence>
<evidence type="ECO:0000256" key="10">
    <source>
        <dbReference type="ARBA" id="ARBA00023136"/>
    </source>
</evidence>
<evidence type="ECO:0000256" key="2">
    <source>
        <dbReference type="ARBA" id="ARBA00022448"/>
    </source>
</evidence>
<feature type="transmembrane region" description="Helical" evidence="12">
    <location>
        <begin position="61"/>
        <end position="85"/>
    </location>
</feature>
<keyword evidence="4 12" id="KW-0812">Transmembrane</keyword>
<evidence type="ECO:0000256" key="6">
    <source>
        <dbReference type="ARBA" id="ARBA00022882"/>
    </source>
</evidence>
<evidence type="ECO:0000256" key="11">
    <source>
        <dbReference type="ARBA" id="ARBA00023303"/>
    </source>
</evidence>
<keyword evidence="2" id="KW-0813">Transport</keyword>
<comment type="caution">
    <text evidence="14">The sequence shown here is derived from an EMBL/GenBank/DDBJ whole genome shotgun (WGS) entry which is preliminary data.</text>
</comment>
<keyword evidence="10 12" id="KW-0472">Membrane</keyword>
<evidence type="ECO:0000259" key="13">
    <source>
        <dbReference type="Pfam" id="PF00520"/>
    </source>
</evidence>
<evidence type="ECO:0000256" key="1">
    <source>
        <dbReference type="ARBA" id="ARBA00004141"/>
    </source>
</evidence>
<reference evidence="14" key="1">
    <citation type="submission" date="2023-10" db="EMBL/GenBank/DDBJ databases">
        <authorList>
            <person name="Chen Y."/>
            <person name="Shah S."/>
            <person name="Dougan E. K."/>
            <person name="Thang M."/>
            <person name="Chan C."/>
        </authorList>
    </citation>
    <scope>NUCLEOTIDE SEQUENCE [LARGE SCALE GENOMIC DNA]</scope>
</reference>
<evidence type="ECO:0000256" key="12">
    <source>
        <dbReference type="SAM" id="Phobius"/>
    </source>
</evidence>
<feature type="transmembrane region" description="Helical" evidence="12">
    <location>
        <begin position="12"/>
        <end position="32"/>
    </location>
</feature>
<feature type="transmembrane region" description="Helical" evidence="12">
    <location>
        <begin position="158"/>
        <end position="181"/>
    </location>
</feature>
<dbReference type="InterPro" id="IPR028325">
    <property type="entry name" value="VG_K_chnl"/>
</dbReference>
<feature type="non-terminal residue" evidence="14">
    <location>
        <position position="244"/>
    </location>
</feature>
<keyword evidence="8 12" id="KW-1133">Transmembrane helix</keyword>
<keyword evidence="6" id="KW-0851">Voltage-gated channel</keyword>
<feature type="domain" description="Ion transport" evidence="13">
    <location>
        <begin position="2"/>
        <end position="185"/>
    </location>
</feature>
<dbReference type="SUPFAM" id="SSF81324">
    <property type="entry name" value="Voltage-gated potassium channels"/>
    <property type="match status" value="1"/>
</dbReference>
<protein>
    <recommendedName>
        <fullName evidence="13">Ion transport domain-containing protein</fullName>
    </recommendedName>
</protein>
<evidence type="ECO:0000313" key="15">
    <source>
        <dbReference type="Proteomes" id="UP001189429"/>
    </source>
</evidence>
<dbReference type="PANTHER" id="PTHR11537">
    <property type="entry name" value="VOLTAGE-GATED POTASSIUM CHANNEL"/>
    <property type="match status" value="1"/>
</dbReference>
<evidence type="ECO:0000256" key="4">
    <source>
        <dbReference type="ARBA" id="ARBA00022692"/>
    </source>
</evidence>
<keyword evidence="7" id="KW-0630">Potassium</keyword>
<keyword evidence="15" id="KW-1185">Reference proteome</keyword>
<dbReference type="EMBL" id="CAUYUJ010020228">
    <property type="protein sequence ID" value="CAK0896712.1"/>
    <property type="molecule type" value="Genomic_DNA"/>
</dbReference>
<accession>A0ABN9XFN5</accession>
<keyword evidence="9" id="KW-0406">Ion transport</keyword>
<keyword evidence="3" id="KW-0633">Potassium transport</keyword>
<dbReference type="Proteomes" id="UP001189429">
    <property type="component" value="Unassembled WGS sequence"/>
</dbReference>
<keyword evidence="11" id="KW-0407">Ion channel</keyword>
<evidence type="ECO:0000256" key="7">
    <source>
        <dbReference type="ARBA" id="ARBA00022958"/>
    </source>
</evidence>
<dbReference type="Gene3D" id="1.20.120.350">
    <property type="entry name" value="Voltage-gated potassium channels. Chain C"/>
    <property type="match status" value="1"/>
</dbReference>
<dbReference type="Pfam" id="PF00520">
    <property type="entry name" value="Ion_trans"/>
    <property type="match status" value="1"/>
</dbReference>
<evidence type="ECO:0000256" key="9">
    <source>
        <dbReference type="ARBA" id="ARBA00023065"/>
    </source>
</evidence>